<comment type="subcellular location">
    <subcellularLocation>
        <location evidence="1">Cell outer membrane</location>
    </subcellularLocation>
</comment>
<keyword evidence="5" id="KW-0812">Transmembrane</keyword>
<sequence>MKKRLFGILLSILTIPAFSQDYLSRYIDSGLINNQVLKEKNISLEQSLLMLKNAKSFFQPALAFNTDYLSAQGGRSIELPLGDLLNNVYSTLNQLTSSQKFPQAKNVNQQFLPTNFYDARFRISYPLFNIDLYYNKKISGKILVMAEYEVNIYRQQLTKEIKQAYFSYCSSLDAVRIYQSALQLVDQNLKVSRSLEKNGKGLPANVLRAESEQQNVSAKIIEAENVRVTARNYLNFLINRPLTDSVIFEPHGIPDSVVKVLATEPNTTDRSELIQINTEIELSATVIKQNQSFYIPRVNTFLDLGSQASNFEFGTQSRYYLFGTQLSIPIFSGGRNRNNIKLAQLEQSSLFQQKDQLSKQLQVAALSARNNLVTAIAEVQATELQLNAARAYFNLIDKGYNEGSNSLIEFIDARDQLTDASLKLNIARYNALAQLAEYERQTETSKVKVK</sequence>
<keyword evidence="6" id="KW-0472">Membrane</keyword>
<dbReference type="EMBL" id="LWBO01000009">
    <property type="protein sequence ID" value="OQP49886.1"/>
    <property type="molecule type" value="Genomic_DNA"/>
</dbReference>
<keyword evidence="3" id="KW-0813">Transport</keyword>
<comment type="similarity">
    <text evidence="2">Belongs to the outer membrane factor (OMF) (TC 1.B.17) family.</text>
</comment>
<evidence type="ECO:0008006" key="10">
    <source>
        <dbReference type="Google" id="ProtNLM"/>
    </source>
</evidence>
<proteinExistence type="inferred from homology"/>
<evidence type="ECO:0000256" key="1">
    <source>
        <dbReference type="ARBA" id="ARBA00004442"/>
    </source>
</evidence>
<dbReference type="PANTHER" id="PTHR30026:SF20">
    <property type="entry name" value="OUTER MEMBRANE PROTEIN TOLC"/>
    <property type="match status" value="1"/>
</dbReference>
<dbReference type="Pfam" id="PF02321">
    <property type="entry name" value="OEP"/>
    <property type="match status" value="1"/>
</dbReference>
<evidence type="ECO:0000256" key="4">
    <source>
        <dbReference type="ARBA" id="ARBA00022452"/>
    </source>
</evidence>
<comment type="caution">
    <text evidence="8">The sequence shown here is derived from an EMBL/GenBank/DDBJ whole genome shotgun (WGS) entry which is preliminary data.</text>
</comment>
<keyword evidence="7" id="KW-0998">Cell outer membrane</keyword>
<dbReference type="Gene3D" id="1.20.1600.10">
    <property type="entry name" value="Outer membrane efflux proteins (OEP)"/>
    <property type="match status" value="1"/>
</dbReference>
<protein>
    <recommendedName>
        <fullName evidence="10">Outer membrane efflux protein</fullName>
    </recommendedName>
</protein>
<organism evidence="8 9">
    <name type="scientific">Niastella koreensis</name>
    <dbReference type="NCBI Taxonomy" id="354356"/>
    <lineage>
        <taxon>Bacteria</taxon>
        <taxon>Pseudomonadati</taxon>
        <taxon>Bacteroidota</taxon>
        <taxon>Chitinophagia</taxon>
        <taxon>Chitinophagales</taxon>
        <taxon>Chitinophagaceae</taxon>
        <taxon>Niastella</taxon>
    </lineage>
</organism>
<dbReference type="InterPro" id="IPR051906">
    <property type="entry name" value="TolC-like"/>
</dbReference>
<evidence type="ECO:0000256" key="5">
    <source>
        <dbReference type="ARBA" id="ARBA00022692"/>
    </source>
</evidence>
<keyword evidence="4" id="KW-1134">Transmembrane beta strand</keyword>
<evidence type="ECO:0000313" key="8">
    <source>
        <dbReference type="EMBL" id="OQP49886.1"/>
    </source>
</evidence>
<evidence type="ECO:0000256" key="3">
    <source>
        <dbReference type="ARBA" id="ARBA00022448"/>
    </source>
</evidence>
<dbReference type="RefSeq" id="WP_014219553.1">
    <property type="nucleotide sequence ID" value="NZ_LWBO01000009.1"/>
</dbReference>
<dbReference type="SUPFAM" id="SSF56954">
    <property type="entry name" value="Outer membrane efflux proteins (OEP)"/>
    <property type="match status" value="1"/>
</dbReference>
<dbReference type="InterPro" id="IPR003423">
    <property type="entry name" value="OMP_efflux"/>
</dbReference>
<dbReference type="PANTHER" id="PTHR30026">
    <property type="entry name" value="OUTER MEMBRANE PROTEIN TOLC"/>
    <property type="match status" value="1"/>
</dbReference>
<keyword evidence="9" id="KW-1185">Reference proteome</keyword>
<evidence type="ECO:0000256" key="7">
    <source>
        <dbReference type="ARBA" id="ARBA00023237"/>
    </source>
</evidence>
<name>A0ABX3NYH7_9BACT</name>
<reference evidence="8 9" key="1">
    <citation type="submission" date="2016-04" db="EMBL/GenBank/DDBJ databases">
        <authorList>
            <person name="Chen L."/>
            <person name="Zhuang W."/>
            <person name="Wang G."/>
        </authorList>
    </citation>
    <scope>NUCLEOTIDE SEQUENCE [LARGE SCALE GENOMIC DNA]</scope>
    <source>
        <strain evidence="9">GR20</strain>
    </source>
</reference>
<accession>A0ABX3NYH7</accession>
<dbReference type="Proteomes" id="UP000192277">
    <property type="component" value="Unassembled WGS sequence"/>
</dbReference>
<gene>
    <name evidence="8" type="ORF">A4D02_27815</name>
</gene>
<evidence type="ECO:0000313" key="9">
    <source>
        <dbReference type="Proteomes" id="UP000192277"/>
    </source>
</evidence>
<evidence type="ECO:0000256" key="6">
    <source>
        <dbReference type="ARBA" id="ARBA00023136"/>
    </source>
</evidence>
<evidence type="ECO:0000256" key="2">
    <source>
        <dbReference type="ARBA" id="ARBA00007613"/>
    </source>
</evidence>